<name>A0A0A9E5S1_ARUDO</name>
<accession>A0A0A9E5S1</accession>
<organism evidence="1">
    <name type="scientific">Arundo donax</name>
    <name type="common">Giant reed</name>
    <name type="synonym">Donax arundinaceus</name>
    <dbReference type="NCBI Taxonomy" id="35708"/>
    <lineage>
        <taxon>Eukaryota</taxon>
        <taxon>Viridiplantae</taxon>
        <taxon>Streptophyta</taxon>
        <taxon>Embryophyta</taxon>
        <taxon>Tracheophyta</taxon>
        <taxon>Spermatophyta</taxon>
        <taxon>Magnoliopsida</taxon>
        <taxon>Liliopsida</taxon>
        <taxon>Poales</taxon>
        <taxon>Poaceae</taxon>
        <taxon>PACMAD clade</taxon>
        <taxon>Arundinoideae</taxon>
        <taxon>Arundineae</taxon>
        <taxon>Arundo</taxon>
    </lineage>
</organism>
<proteinExistence type="predicted"/>
<reference evidence="1" key="1">
    <citation type="submission" date="2014-09" db="EMBL/GenBank/DDBJ databases">
        <authorList>
            <person name="Magalhaes I.L.F."/>
            <person name="Oliveira U."/>
            <person name="Santos F.R."/>
            <person name="Vidigal T.H.D.A."/>
            <person name="Brescovit A.D."/>
            <person name="Santos A.J."/>
        </authorList>
    </citation>
    <scope>NUCLEOTIDE SEQUENCE</scope>
    <source>
        <tissue evidence="1">Shoot tissue taken approximately 20 cm above the soil surface</tissue>
    </source>
</reference>
<reference evidence="1" key="2">
    <citation type="journal article" date="2015" name="Data Brief">
        <title>Shoot transcriptome of the giant reed, Arundo donax.</title>
        <authorList>
            <person name="Barrero R.A."/>
            <person name="Guerrero F.D."/>
            <person name="Moolhuijzen P."/>
            <person name="Goolsby J.A."/>
            <person name="Tidwell J."/>
            <person name="Bellgard S.E."/>
            <person name="Bellgard M.I."/>
        </authorList>
    </citation>
    <scope>NUCLEOTIDE SEQUENCE</scope>
    <source>
        <tissue evidence="1">Shoot tissue taken approximately 20 cm above the soil surface</tissue>
    </source>
</reference>
<protein>
    <submittedName>
        <fullName evidence="1">Uncharacterized protein</fullName>
    </submittedName>
</protein>
<evidence type="ECO:0000313" key="1">
    <source>
        <dbReference type="EMBL" id="JAD93230.1"/>
    </source>
</evidence>
<sequence>MDTRICIQCRRRGCMCQRWKGLQTQCSLIHLACINMCMCSSSNCCHSSCHQPMDLAICL</sequence>
<dbReference type="AlphaFoldDB" id="A0A0A9E5S1"/>
<dbReference type="EMBL" id="GBRH01204665">
    <property type="protein sequence ID" value="JAD93230.1"/>
    <property type="molecule type" value="Transcribed_RNA"/>
</dbReference>